<protein>
    <submittedName>
        <fullName evidence="2">Uncharacterized protein</fullName>
    </submittedName>
</protein>
<dbReference type="Proteomes" id="UP001054252">
    <property type="component" value="Unassembled WGS sequence"/>
</dbReference>
<proteinExistence type="predicted"/>
<reference evidence="2 3" key="1">
    <citation type="journal article" date="2021" name="Commun. Biol.">
        <title>The genome of Shorea leprosula (Dipterocarpaceae) highlights the ecological relevance of drought in aseasonal tropical rainforests.</title>
        <authorList>
            <person name="Ng K.K.S."/>
            <person name="Kobayashi M.J."/>
            <person name="Fawcett J.A."/>
            <person name="Hatakeyama M."/>
            <person name="Paape T."/>
            <person name="Ng C.H."/>
            <person name="Ang C.C."/>
            <person name="Tnah L.H."/>
            <person name="Lee C.T."/>
            <person name="Nishiyama T."/>
            <person name="Sese J."/>
            <person name="O'Brien M.J."/>
            <person name="Copetti D."/>
            <person name="Mohd Noor M.I."/>
            <person name="Ong R.C."/>
            <person name="Putra M."/>
            <person name="Sireger I.Z."/>
            <person name="Indrioko S."/>
            <person name="Kosugi Y."/>
            <person name="Izuno A."/>
            <person name="Isagi Y."/>
            <person name="Lee S.L."/>
            <person name="Shimizu K.K."/>
        </authorList>
    </citation>
    <scope>NUCLEOTIDE SEQUENCE [LARGE SCALE GENOMIC DNA]</scope>
    <source>
        <strain evidence="2">214</strain>
    </source>
</reference>
<evidence type="ECO:0000313" key="2">
    <source>
        <dbReference type="EMBL" id="GKV48956.1"/>
    </source>
</evidence>
<organism evidence="2 3">
    <name type="scientific">Rubroshorea leprosula</name>
    <dbReference type="NCBI Taxonomy" id="152421"/>
    <lineage>
        <taxon>Eukaryota</taxon>
        <taxon>Viridiplantae</taxon>
        <taxon>Streptophyta</taxon>
        <taxon>Embryophyta</taxon>
        <taxon>Tracheophyta</taxon>
        <taxon>Spermatophyta</taxon>
        <taxon>Magnoliopsida</taxon>
        <taxon>eudicotyledons</taxon>
        <taxon>Gunneridae</taxon>
        <taxon>Pentapetalae</taxon>
        <taxon>rosids</taxon>
        <taxon>malvids</taxon>
        <taxon>Malvales</taxon>
        <taxon>Dipterocarpaceae</taxon>
        <taxon>Rubroshorea</taxon>
    </lineage>
</organism>
<evidence type="ECO:0000256" key="1">
    <source>
        <dbReference type="SAM" id="MobiDB-lite"/>
    </source>
</evidence>
<feature type="region of interest" description="Disordered" evidence="1">
    <location>
        <begin position="1"/>
        <end position="29"/>
    </location>
</feature>
<dbReference type="AlphaFoldDB" id="A0AAV5MJH8"/>
<gene>
    <name evidence="2" type="ORF">SLEP1_g55730</name>
</gene>
<sequence>MEQQESEEGGDADQYMEEQEEVEEHGGDNWRPFQVFMQTTHQETLELMVNGMRQLQTDFYDFRNEMRRRMDSVDGKIDQIVNHFFPPPPPSAT</sequence>
<dbReference type="EMBL" id="BPVZ01000276">
    <property type="protein sequence ID" value="GKV48956.1"/>
    <property type="molecule type" value="Genomic_DNA"/>
</dbReference>
<evidence type="ECO:0000313" key="3">
    <source>
        <dbReference type="Proteomes" id="UP001054252"/>
    </source>
</evidence>
<accession>A0AAV5MJH8</accession>
<keyword evidence="3" id="KW-1185">Reference proteome</keyword>
<name>A0AAV5MJH8_9ROSI</name>
<comment type="caution">
    <text evidence="2">The sequence shown here is derived from an EMBL/GenBank/DDBJ whole genome shotgun (WGS) entry which is preliminary data.</text>
</comment>
<feature type="compositionally biased region" description="Acidic residues" evidence="1">
    <location>
        <begin position="1"/>
        <end position="23"/>
    </location>
</feature>